<dbReference type="RefSeq" id="WP_378071168.1">
    <property type="nucleotide sequence ID" value="NZ_JBHSBL010000024.1"/>
</dbReference>
<protein>
    <recommendedName>
        <fullName evidence="3">DUF4034 domain-containing protein</fullName>
    </recommendedName>
</protein>
<sequence length="324" mass="35549">MPPSTDVVLDLVAAYPHIGVLKAALARRDWPACRQAIGAVPLDSRTGMIRVASGDDEKRGGNDLEGFLRDVLRRDPDDGAAAALLGEHLIGVGWAIRTSAAAKDVSAEQFAAFHEWLGRAEEVLIEGAARNPRDPAVWTVRLLSARGLSLGLAEARRRYERAVAADPHHLPAQRQLMHQLAPKWGGSWEELHTFARDAMRAAPAGGAHGVLVAEGHAEHLLTVLREKRDLNAVAAYLHDPAIRDELYEAARRSIGDPGFRRTYGWLEAASTFAFVFRLMEDRAATAWPLRLLGDLGTAYPWTAVFRDVPEAFRDVRVWAQESAA</sequence>
<accession>A0ABV8J5F6</accession>
<name>A0ABV8J5F6_9ACTN</name>
<evidence type="ECO:0000313" key="1">
    <source>
        <dbReference type="EMBL" id="MFC4070284.1"/>
    </source>
</evidence>
<evidence type="ECO:0008006" key="3">
    <source>
        <dbReference type="Google" id="ProtNLM"/>
    </source>
</evidence>
<reference evidence="2" key="1">
    <citation type="journal article" date="2019" name="Int. J. Syst. Evol. Microbiol.">
        <title>The Global Catalogue of Microorganisms (GCM) 10K type strain sequencing project: providing services to taxonomists for standard genome sequencing and annotation.</title>
        <authorList>
            <consortium name="The Broad Institute Genomics Platform"/>
            <consortium name="The Broad Institute Genome Sequencing Center for Infectious Disease"/>
            <person name="Wu L."/>
            <person name="Ma J."/>
        </authorList>
    </citation>
    <scope>NUCLEOTIDE SEQUENCE [LARGE SCALE GENOMIC DNA]</scope>
    <source>
        <strain evidence="2">TBRC 5832</strain>
    </source>
</reference>
<comment type="caution">
    <text evidence="1">The sequence shown here is derived from an EMBL/GenBank/DDBJ whole genome shotgun (WGS) entry which is preliminary data.</text>
</comment>
<keyword evidence="2" id="KW-1185">Reference proteome</keyword>
<dbReference type="Proteomes" id="UP001595867">
    <property type="component" value="Unassembled WGS sequence"/>
</dbReference>
<gene>
    <name evidence="1" type="ORF">ACFO0C_35590</name>
</gene>
<dbReference type="EMBL" id="JBHSBL010000024">
    <property type="protein sequence ID" value="MFC4070284.1"/>
    <property type="molecule type" value="Genomic_DNA"/>
</dbReference>
<proteinExistence type="predicted"/>
<organism evidence="1 2">
    <name type="scientific">Actinoplanes subglobosus</name>
    <dbReference type="NCBI Taxonomy" id="1547892"/>
    <lineage>
        <taxon>Bacteria</taxon>
        <taxon>Bacillati</taxon>
        <taxon>Actinomycetota</taxon>
        <taxon>Actinomycetes</taxon>
        <taxon>Micromonosporales</taxon>
        <taxon>Micromonosporaceae</taxon>
        <taxon>Actinoplanes</taxon>
    </lineage>
</organism>
<evidence type="ECO:0000313" key="2">
    <source>
        <dbReference type="Proteomes" id="UP001595867"/>
    </source>
</evidence>